<accession>A0A6C0EDE9</accession>
<proteinExistence type="predicted"/>
<sequence length="37" mass="4274">MHHSVDFKLSAIKLYLKIDSIRKVAELLDCSKSSLQR</sequence>
<name>A0A6C0EDE9_9ZZZZ</name>
<reference evidence="1" key="1">
    <citation type="journal article" date="2020" name="Nature">
        <title>Giant virus diversity and host interactions through global metagenomics.</title>
        <authorList>
            <person name="Schulz F."/>
            <person name="Roux S."/>
            <person name="Paez-Espino D."/>
            <person name="Jungbluth S."/>
            <person name="Walsh D.A."/>
            <person name="Denef V.J."/>
            <person name="McMahon K.D."/>
            <person name="Konstantinidis K.T."/>
            <person name="Eloe-Fadrosh E.A."/>
            <person name="Kyrpides N.C."/>
            <person name="Woyke T."/>
        </authorList>
    </citation>
    <scope>NUCLEOTIDE SEQUENCE</scope>
    <source>
        <strain evidence="1">GVMAG-M-3300023179-2</strain>
    </source>
</reference>
<organism evidence="1">
    <name type="scientific">viral metagenome</name>
    <dbReference type="NCBI Taxonomy" id="1070528"/>
    <lineage>
        <taxon>unclassified sequences</taxon>
        <taxon>metagenomes</taxon>
        <taxon>organismal metagenomes</taxon>
    </lineage>
</organism>
<dbReference type="EMBL" id="MN739816">
    <property type="protein sequence ID" value="QHT27217.1"/>
    <property type="molecule type" value="Genomic_DNA"/>
</dbReference>
<evidence type="ECO:0000313" key="1">
    <source>
        <dbReference type="EMBL" id="QHT27217.1"/>
    </source>
</evidence>
<dbReference type="AlphaFoldDB" id="A0A6C0EDE9"/>
<protein>
    <submittedName>
        <fullName evidence="1">Uncharacterized protein</fullName>
    </submittedName>
</protein>